<protein>
    <submittedName>
        <fullName evidence="2">Uncharacterized protein</fullName>
    </submittedName>
</protein>
<gene>
    <name evidence="2" type="ORF">GWK47_014622</name>
</gene>
<evidence type="ECO:0000313" key="3">
    <source>
        <dbReference type="Proteomes" id="UP000770661"/>
    </source>
</evidence>
<keyword evidence="3" id="KW-1185">Reference proteome</keyword>
<reference evidence="2" key="1">
    <citation type="submission" date="2020-07" db="EMBL/GenBank/DDBJ databases">
        <title>The High-quality genome of the commercially important snow crab, Chionoecetes opilio.</title>
        <authorList>
            <person name="Jeong J.-H."/>
            <person name="Ryu S."/>
        </authorList>
    </citation>
    <scope>NUCLEOTIDE SEQUENCE</scope>
    <source>
        <strain evidence="2">MADBK_172401_WGS</strain>
        <tissue evidence="2">Digestive gland</tissue>
    </source>
</reference>
<proteinExistence type="predicted"/>
<organism evidence="2 3">
    <name type="scientific">Chionoecetes opilio</name>
    <name type="common">Atlantic snow crab</name>
    <name type="synonym">Cancer opilio</name>
    <dbReference type="NCBI Taxonomy" id="41210"/>
    <lineage>
        <taxon>Eukaryota</taxon>
        <taxon>Metazoa</taxon>
        <taxon>Ecdysozoa</taxon>
        <taxon>Arthropoda</taxon>
        <taxon>Crustacea</taxon>
        <taxon>Multicrustacea</taxon>
        <taxon>Malacostraca</taxon>
        <taxon>Eumalacostraca</taxon>
        <taxon>Eucarida</taxon>
        <taxon>Decapoda</taxon>
        <taxon>Pleocyemata</taxon>
        <taxon>Brachyura</taxon>
        <taxon>Eubrachyura</taxon>
        <taxon>Majoidea</taxon>
        <taxon>Majidae</taxon>
        <taxon>Chionoecetes</taxon>
    </lineage>
</organism>
<dbReference type="EMBL" id="JACEEZ010020737">
    <property type="protein sequence ID" value="KAG0714179.1"/>
    <property type="molecule type" value="Genomic_DNA"/>
</dbReference>
<name>A0A8J4XY27_CHIOP</name>
<feature type="region of interest" description="Disordered" evidence="1">
    <location>
        <begin position="94"/>
        <end position="114"/>
    </location>
</feature>
<comment type="caution">
    <text evidence="2">The sequence shown here is derived from an EMBL/GenBank/DDBJ whole genome shotgun (WGS) entry which is preliminary data.</text>
</comment>
<dbReference type="Proteomes" id="UP000770661">
    <property type="component" value="Unassembled WGS sequence"/>
</dbReference>
<evidence type="ECO:0000256" key="1">
    <source>
        <dbReference type="SAM" id="MobiDB-lite"/>
    </source>
</evidence>
<dbReference type="AlphaFoldDB" id="A0A8J4XY27"/>
<evidence type="ECO:0000313" key="2">
    <source>
        <dbReference type="EMBL" id="KAG0714179.1"/>
    </source>
</evidence>
<sequence>MRAMTRLTPCHLLCPPPVLHTVQLCASWWIYTAPLSHRAFPPASRSASEWLQQRHGTMLMGRRWPSDGRSACVMQSETRLVPLATMVQMAHDLSRGQSLPPHGQGVAQRGLRLP</sequence>
<accession>A0A8J4XY27</accession>
<dbReference type="OrthoDB" id="6373033at2759"/>